<keyword evidence="4" id="KW-0677">Repeat</keyword>
<dbReference type="SUPFAM" id="SSF81837">
    <property type="entry name" value="BEACH domain"/>
    <property type="match status" value="1"/>
</dbReference>
<evidence type="ECO:0000256" key="9">
    <source>
        <dbReference type="ARBA" id="ARBA00023326"/>
    </source>
</evidence>
<evidence type="ECO:0000256" key="2">
    <source>
        <dbReference type="ARBA" id="ARBA00007072"/>
    </source>
</evidence>
<dbReference type="GO" id="GO:0005829">
    <property type="term" value="C:cytosol"/>
    <property type="evidence" value="ECO:0007669"/>
    <property type="project" value="TreeGrafter"/>
</dbReference>
<dbReference type="FunFam" id="1.50.10.10:FF:000020">
    <property type="entry name" value="Endoglucanase"/>
    <property type="match status" value="1"/>
</dbReference>
<dbReference type="InterPro" id="IPR012341">
    <property type="entry name" value="6hp_glycosidase-like_sf"/>
</dbReference>
<dbReference type="PANTHER" id="PTHR13743:SF112">
    <property type="entry name" value="BEACH DOMAIN-CONTAINING PROTEIN"/>
    <property type="match status" value="1"/>
</dbReference>
<dbReference type="InterPro" id="IPR031570">
    <property type="entry name" value="NBEA/BDCP_DUF4704"/>
</dbReference>
<evidence type="ECO:0000256" key="13">
    <source>
        <dbReference type="SAM" id="MobiDB-lite"/>
    </source>
</evidence>
<dbReference type="InterPro" id="IPR008928">
    <property type="entry name" value="6-hairpin_glycosidase_sf"/>
</dbReference>
<dbReference type="GO" id="GO:0016020">
    <property type="term" value="C:membrane"/>
    <property type="evidence" value="ECO:0007669"/>
    <property type="project" value="TreeGrafter"/>
</dbReference>
<dbReference type="EC" id="3.2.1.4" evidence="12"/>
<dbReference type="InterPro" id="IPR036372">
    <property type="entry name" value="BEACH_dom_sf"/>
</dbReference>
<dbReference type="PANTHER" id="PTHR13743">
    <property type="entry name" value="BEIGE/BEACH-RELATED"/>
    <property type="match status" value="1"/>
</dbReference>
<feature type="active site" evidence="11">
    <location>
        <position position="3060"/>
    </location>
</feature>
<dbReference type="Proteomes" id="UP000663824">
    <property type="component" value="Unassembled WGS sequence"/>
</dbReference>
<dbReference type="Pfam" id="PF02138">
    <property type="entry name" value="Beach"/>
    <property type="match status" value="2"/>
</dbReference>
<dbReference type="InterPro" id="IPR019775">
    <property type="entry name" value="WD40_repeat_CS"/>
</dbReference>
<dbReference type="GO" id="GO:0030247">
    <property type="term" value="F:polysaccharide binding"/>
    <property type="evidence" value="ECO:0007669"/>
    <property type="project" value="InterPro"/>
</dbReference>
<dbReference type="PROSITE" id="PS00698">
    <property type="entry name" value="GH9_3"/>
    <property type="match status" value="1"/>
</dbReference>
<dbReference type="InterPro" id="IPR046851">
    <property type="entry name" value="NBCH_WD40"/>
</dbReference>
<keyword evidence="6 12" id="KW-0136">Cellulose degradation</keyword>
<dbReference type="GO" id="GO:0019901">
    <property type="term" value="F:protein kinase binding"/>
    <property type="evidence" value="ECO:0007669"/>
    <property type="project" value="TreeGrafter"/>
</dbReference>
<name>A0A816P4A8_9BILA</name>
<dbReference type="SUPFAM" id="SSF50978">
    <property type="entry name" value="WD40 repeat-like"/>
    <property type="match status" value="1"/>
</dbReference>
<dbReference type="InterPro" id="IPR033126">
    <property type="entry name" value="Glyco_hydro_9_Asp/Glu_AS"/>
</dbReference>
<dbReference type="Gene3D" id="2.30.29.30">
    <property type="entry name" value="Pleckstrin-homology domain (PH domain)/Phosphotyrosine-binding domain (PTB)"/>
    <property type="match status" value="1"/>
</dbReference>
<feature type="compositionally biased region" description="Polar residues" evidence="13">
    <location>
        <begin position="1069"/>
        <end position="1095"/>
    </location>
</feature>
<dbReference type="InterPro" id="IPR023362">
    <property type="entry name" value="PH-BEACH_dom"/>
</dbReference>
<dbReference type="CDD" id="cd01201">
    <property type="entry name" value="PH_BEACH"/>
    <property type="match status" value="1"/>
</dbReference>
<evidence type="ECO:0000256" key="8">
    <source>
        <dbReference type="ARBA" id="ARBA00023295"/>
    </source>
</evidence>
<dbReference type="CDD" id="cd06071">
    <property type="entry name" value="Beach"/>
    <property type="match status" value="1"/>
</dbReference>
<dbReference type="Gene3D" id="2.60.40.290">
    <property type="match status" value="1"/>
</dbReference>
<feature type="region of interest" description="Disordered" evidence="13">
    <location>
        <begin position="1056"/>
        <end position="1149"/>
    </location>
</feature>
<dbReference type="Gene3D" id="2.130.10.10">
    <property type="entry name" value="YVTN repeat-like/Quinoprotein amine dehydrogenase"/>
    <property type="match status" value="1"/>
</dbReference>
<dbReference type="InterPro" id="IPR001701">
    <property type="entry name" value="Glyco_hydro_9"/>
</dbReference>
<feature type="domain" description="BEACH-type PH" evidence="15">
    <location>
        <begin position="1728"/>
        <end position="1823"/>
    </location>
</feature>
<evidence type="ECO:0000313" key="17">
    <source>
        <dbReference type="Proteomes" id="UP000663824"/>
    </source>
</evidence>
<evidence type="ECO:0000256" key="6">
    <source>
        <dbReference type="ARBA" id="ARBA00023001"/>
    </source>
</evidence>
<accession>A0A816P4A8</accession>
<evidence type="ECO:0000256" key="12">
    <source>
        <dbReference type="RuleBase" id="RU361166"/>
    </source>
</evidence>
<keyword evidence="7 11" id="KW-0119">Carbohydrate metabolism</keyword>
<dbReference type="InterPro" id="IPR008965">
    <property type="entry name" value="CBM2/CBM3_carb-bd_dom_sf"/>
</dbReference>
<dbReference type="GO" id="GO:0030245">
    <property type="term" value="P:cellulose catabolic process"/>
    <property type="evidence" value="ECO:0007669"/>
    <property type="project" value="UniProtKB-KW"/>
</dbReference>
<feature type="repeat" description="WD" evidence="10">
    <location>
        <begin position="2263"/>
        <end position="2304"/>
    </location>
</feature>
<comment type="catalytic activity">
    <reaction evidence="1 12">
        <text>Endohydrolysis of (1-&gt;4)-beta-D-glucosidic linkages in cellulose, lichenin and cereal beta-D-glucans.</text>
        <dbReference type="EC" id="3.2.1.4"/>
    </reaction>
</comment>
<evidence type="ECO:0000256" key="3">
    <source>
        <dbReference type="ARBA" id="ARBA00022574"/>
    </source>
</evidence>
<dbReference type="InterPro" id="IPR036322">
    <property type="entry name" value="WD40_repeat_dom_sf"/>
</dbReference>
<keyword evidence="5 11" id="KW-0378">Hydrolase</keyword>
<evidence type="ECO:0000259" key="14">
    <source>
        <dbReference type="PROSITE" id="PS50197"/>
    </source>
</evidence>
<dbReference type="GO" id="GO:0008104">
    <property type="term" value="P:intracellular protein localization"/>
    <property type="evidence" value="ECO:0007669"/>
    <property type="project" value="TreeGrafter"/>
</dbReference>
<dbReference type="PROSITE" id="PS50294">
    <property type="entry name" value="WD_REPEATS_REGION"/>
    <property type="match status" value="1"/>
</dbReference>
<evidence type="ECO:0000256" key="4">
    <source>
        <dbReference type="ARBA" id="ARBA00022737"/>
    </source>
</evidence>
<gene>
    <name evidence="16" type="ORF">MBJ925_LOCUS11855</name>
</gene>
<dbReference type="SUPFAM" id="SSF48371">
    <property type="entry name" value="ARM repeat"/>
    <property type="match status" value="2"/>
</dbReference>
<evidence type="ECO:0000256" key="5">
    <source>
        <dbReference type="ARBA" id="ARBA00022801"/>
    </source>
</evidence>
<dbReference type="SUPFAM" id="SSF49384">
    <property type="entry name" value="Carbohydrate-binding domain"/>
    <property type="match status" value="1"/>
</dbReference>
<dbReference type="InterPro" id="IPR000409">
    <property type="entry name" value="BEACH_dom"/>
</dbReference>
<comment type="caution">
    <text evidence="16">The sequence shown here is derived from an EMBL/GenBank/DDBJ whole genome shotgun (WGS) entry which is preliminary data.</text>
</comment>
<keyword evidence="9 11" id="KW-0624">Polysaccharide degradation</keyword>
<feature type="compositionally biased region" description="Basic and acidic residues" evidence="13">
    <location>
        <begin position="1096"/>
        <end position="1105"/>
    </location>
</feature>
<dbReference type="InterPro" id="IPR015943">
    <property type="entry name" value="WD40/YVTN_repeat-like_dom_sf"/>
</dbReference>
<dbReference type="SUPFAM" id="SSF50729">
    <property type="entry name" value="PH domain-like"/>
    <property type="match status" value="1"/>
</dbReference>
<keyword evidence="3 10" id="KW-0853">WD repeat</keyword>
<dbReference type="Pfam" id="PF15787">
    <property type="entry name" value="DUF4704"/>
    <property type="match status" value="1"/>
</dbReference>
<dbReference type="InterPro" id="IPR001680">
    <property type="entry name" value="WD40_rpt"/>
</dbReference>
<evidence type="ECO:0000256" key="7">
    <source>
        <dbReference type="ARBA" id="ARBA00023277"/>
    </source>
</evidence>
<sequence>MLIGEQNVDQIISTIRTIHQTTIDQRPHDLTEYLTDFFQLIKLQTNLSNVFYLLTKLLRDYVDRAALKIEFLKANCLETISDILISEIDNEDNIISILQFICELLVNSENVQEKFLHFNGYEKIFHFLYHVHSPSIEFLNQFLVLMTEKTTLQIDSSLTPVDIFVHFINPRITVILIHWIPYLTNISLQHHIIHSINIIVSRSLQNKMMACSNDIIYSLIDILFSNKLHDKILLDNIFSILEKLARFSINTKEIRHIYQLFNENTSCKKQLLRILITAAKHDDSDTQTISSYFDLQRSNSGIILPTIRRWPSISSSSCHFSFHCWLRLNNEIESYPHNARRQVYSFYSDSIGLESFIHNSSIYILVNDRHELAYIEINECDELMDGCWHSLTIVHTAQRPSLFVAAFQTVSSCHLAIYIDGLLKRQIKDFKYVPLINDPIMFASIGAPSQRPRASSINTKSDPLNLSTTIAKTIQPFKGLFSPKTRKVNAHQESQLLRGQNIIIMEPNGQDATFGESTSLHGQLACVWILAETLNESQVKHLHSMGADFCHQLYPISTSDNSMSSVIFDLLSTRSLLVYHPLACNGQLCIDISICTSQMNGRLNNGACLRLRSFSESLLILGGCPVLYPLFEKFQETDYFDGMYSDNISSTAAFESPTDWIIVRKQSQKNLSDIDNRLISNPIASIINLLRCVLSSTSMLILTEQMTKHYNVELLGQHLNRVSSCFIDQQLLIAIQQLIECSRLNKSSYLLTNQLIQYILLDFGLWNKAKYDVRISHLQYIAAVIKDERKFYRTKFGVQYFLDIIRQYFNSPEEDIDEQKQLRSAVYGIMKYYVQRNIHIEELNALISSISTFATSNDIITQELLEFILAMLYPPSISTDGTIGLLCEPNMTEGLYSLLTVNNLTINTKEVVLKIIKCLMDSRRVPQQVRTQLRLETNHIGFGGIISDLAPESLSVSIIREILNLIINSDSSIDVDQLNIVMKLCSAASLDVRYVAMRKLMSCFIAHPSVCRSYIKSHGWQETLAHFFVKFPRSISTQSSQCLISSNASNEFLAVGSTDQNNDTDKENSTSTSNDKITFENLSTQSQLFKTSSSPDDQKQERTVRQLDLSPVADENAHRKLNRTVSSSSSSQELLTPKSRRTSINPFIDSKDATPEFLQRNSEDFQPNTFVTVTTPLQSSSASHEDLVSIVKKENSTDDLTSMNGGNDALSPLPRSTTITSIKHLYSDEENNEQAGRLGPEVRQILGVTSTEDTSFFVPSSTNPEDGGLLEELCETLILTIVMVLWKGIVGSGDEAWTSRGQIFSALRYLHRDHEFYLPLVYIERRILELCMETCLNDLKINGGKTTSTYENNCRELIKVVDDFISQTAEINDRITENFINGILPILDTMLIFEENGTGDQTVSTLVSHNEHWTETSLTGLNILLNLLAHPNVLFCGPASVRIHSLLHSRPLNGREEAAYLLSNVNKIFSSIAQNEDCEHFTYLLPLMKTIIDKSYEILQMNVQIPNVPLHKATSTALDDFRRYCSSSDSQEWQMFIQRHIEPLAEHYRSMSIRPFHMNMKIWWNNCHEMMMIGIHKRNRQIGEEKLKFQSHIVQQWSIRRRNEQQRNLKLAKQRRIHQTHVEQEWKDRGKYIDGERGPWWNENDSKERHWMLSDRENIHRMRCKLIENNDFNTHEEASRLRDNLGIDSIAESRKSLLEESLKKKNLSIQQETLYGNSMDEQELLAVSNETQSIIGTPCSLITSTFVTEGKLEITNRYIYFFDSTPPKACQNDFKYPLSWLQDVQLRRYNLRLSALEFFLLNQTNFLVNFDKKLRRQIYQKIMSLKLPGMKSVFSNLSMSMTPQGILKESKLTEKWVTREISNFDYLMMLNTVAGRTYNDLNQYPIFPWILKDYTSEVLDMNDPNIFRDFSKPIGIQNPKHIEDVRLIYESFDDPTGLMKKFHYARNYSNAASVMHYLIRMEPFTTYHIQLQSGKFDIADRQFHSFQSAWLNIMDSPNQVKELIPEFFYLSEFLVNSNKFDLGKLQITLESDYVSAHLHEWIDLIFGYKQTGQAAIEAFNVFTYCLYQDAVDVDAIDDKVTREAIESMMQHFGQVPSQLLTEPHPQRQILGQAAFGIESQGRAFDIFQSLIHIRPYLAKTVLENDILYDPITFISIPKNQARSFMQQVVLEKLFTVSISGVVGNGAWQPHDKSLTNYFTSEQNRTLQTERNQHIIAALFFPSLEINSRLFAVSHDAQFVFSGGHWDCSLRVYSLIKAKMISSLIHHSDIITCLTLDSTGSILVTGSRDTTCVVWNISSGDNRNSNNINDQESSSFISPAVTLYGHTADITCLHVSTELDLVASGSLDGTCNMHTVEHGVYVRTLRPIEKDDTHLFLYSINGGFIRKRKLDYHVIDMLLSEKHIVLAVNHVTSSQQANKESTSLVTARIIIKDMFEMKTIQRIRLRTHINCLYFTKDFSLLVGVKDGKLIVITTDKKSSTKKAYKCLLYFHQQSFLKQMKVLKYIIICLTLTIRLCHARLRIESEWSDGFEGTLEIPIKSEINNGWKVELRFDRPTMIDAWLGNLHSKIDNRIFLFINKNWNAQLALNSLFEFKFVAKGGIAPSNFVAAWFNEKPILSGSSSITHVPELLNPTGNTTTWLHEGNVSTKGTYDYGVVLRSSLLFYEAQRAGKLPSNNRISWRGDSMLMDKGNNGEDLTGGYFDAGDYVKFGFPMAGFTTVLAWGAIEYEDAYRQSGQLDYVRQAIRWATDYFIKAHVSQYEFYGQVGDGHEDHAYWSRPEDWTKPRPAWKITQQNPGSELAAETAAALTAASLVFRSVDSNYESILLGHAQQLYDFANRYRGKYSDSIPNISDFYHSWTGYGDELGWSAAWLLRATGDQRYQVDVDKHYIEFGLNRQPHEFSWDDKTAGLQILMAKITRKQSYRQQAENFCNYVVRQAPKTPKGLVFLAPWGSLRHVSNVAFLCLQAAGIDINRQEYLNFATQQINYILGDSGRSYVVGFGNNYPQRPHHASSSCPNRPTICDWSAFSSPNPNPQLLTGALVGGPDQNDYYEDRRDDYVKNEVTTDYNAGFQSAVAGLLHHQLKMSTAHSEIFD</sequence>
<comment type="similarity">
    <text evidence="2 11 12">Belongs to the glycosyl hydrolase 9 (cellulase E) family.</text>
</comment>
<dbReference type="PROSITE" id="PS00678">
    <property type="entry name" value="WD_REPEATS_1"/>
    <property type="match status" value="1"/>
</dbReference>
<evidence type="ECO:0000313" key="16">
    <source>
        <dbReference type="EMBL" id="CAF2044066.1"/>
    </source>
</evidence>
<dbReference type="PROSITE" id="PS50082">
    <property type="entry name" value="WD_REPEATS_2"/>
    <property type="match status" value="1"/>
</dbReference>
<dbReference type="EMBL" id="CAJNRE010005367">
    <property type="protein sequence ID" value="CAF2044066.1"/>
    <property type="molecule type" value="Genomic_DNA"/>
</dbReference>
<dbReference type="Pfam" id="PF16057">
    <property type="entry name" value="DUF4800"/>
    <property type="match status" value="1"/>
</dbReference>
<dbReference type="Gene3D" id="1.50.10.10">
    <property type="match status" value="1"/>
</dbReference>
<reference evidence="16" key="1">
    <citation type="submission" date="2021-02" db="EMBL/GenBank/DDBJ databases">
        <authorList>
            <person name="Nowell W R."/>
        </authorList>
    </citation>
    <scope>NUCLEOTIDE SEQUENCE</scope>
</reference>
<dbReference type="PROSITE" id="PS51783">
    <property type="entry name" value="PH_BEACH"/>
    <property type="match status" value="1"/>
</dbReference>
<dbReference type="Pfam" id="PF20426">
    <property type="entry name" value="NBCH_WD40"/>
    <property type="match status" value="1"/>
</dbReference>
<dbReference type="PROSITE" id="PS50197">
    <property type="entry name" value="BEACH"/>
    <property type="match status" value="1"/>
</dbReference>
<organism evidence="16 17">
    <name type="scientific">Rotaria magnacalcarata</name>
    <dbReference type="NCBI Taxonomy" id="392030"/>
    <lineage>
        <taxon>Eukaryota</taxon>
        <taxon>Metazoa</taxon>
        <taxon>Spiralia</taxon>
        <taxon>Gnathifera</taxon>
        <taxon>Rotifera</taxon>
        <taxon>Eurotatoria</taxon>
        <taxon>Bdelloidea</taxon>
        <taxon>Philodinida</taxon>
        <taxon>Philodinidae</taxon>
        <taxon>Rotaria</taxon>
    </lineage>
</organism>
<proteinExistence type="inferred from homology"/>
<dbReference type="InterPro" id="IPR011993">
    <property type="entry name" value="PH-like_dom_sf"/>
</dbReference>
<evidence type="ECO:0000256" key="10">
    <source>
        <dbReference type="PROSITE-ProRule" id="PRU00221"/>
    </source>
</evidence>
<dbReference type="Gene3D" id="1.10.1540.10">
    <property type="entry name" value="BEACH domain"/>
    <property type="match status" value="2"/>
</dbReference>
<dbReference type="SMART" id="SM01026">
    <property type="entry name" value="Beach"/>
    <property type="match status" value="1"/>
</dbReference>
<keyword evidence="8 11" id="KW-0326">Glycosidase</keyword>
<evidence type="ECO:0000256" key="1">
    <source>
        <dbReference type="ARBA" id="ARBA00000966"/>
    </source>
</evidence>
<dbReference type="SMART" id="SM00320">
    <property type="entry name" value="WD40"/>
    <property type="match status" value="2"/>
</dbReference>
<dbReference type="InterPro" id="IPR012291">
    <property type="entry name" value="CBM2_carb-bd_dom_sf"/>
</dbReference>
<dbReference type="SUPFAM" id="SSF48208">
    <property type="entry name" value="Six-hairpin glycosidases"/>
    <property type="match status" value="1"/>
</dbReference>
<protein>
    <recommendedName>
        <fullName evidence="12">Endoglucanase</fullName>
        <ecNumber evidence="12">3.2.1.4</ecNumber>
    </recommendedName>
</protein>
<dbReference type="InterPro" id="IPR016024">
    <property type="entry name" value="ARM-type_fold"/>
</dbReference>
<dbReference type="Pfam" id="PF00759">
    <property type="entry name" value="Glyco_hydro_9"/>
    <property type="match status" value="1"/>
</dbReference>
<dbReference type="InterPro" id="IPR050865">
    <property type="entry name" value="BEACH_Domain"/>
</dbReference>
<evidence type="ECO:0000256" key="11">
    <source>
        <dbReference type="PROSITE-ProRule" id="PRU10060"/>
    </source>
</evidence>
<evidence type="ECO:0000259" key="15">
    <source>
        <dbReference type="PROSITE" id="PS51783"/>
    </source>
</evidence>
<dbReference type="GO" id="GO:0008810">
    <property type="term" value="F:cellulase activity"/>
    <property type="evidence" value="ECO:0007669"/>
    <property type="project" value="UniProtKB-EC"/>
</dbReference>
<dbReference type="Pfam" id="PF14844">
    <property type="entry name" value="PH_BEACH"/>
    <property type="match status" value="1"/>
</dbReference>
<feature type="active site" evidence="11">
    <location>
        <position position="3051"/>
    </location>
</feature>
<feature type="domain" description="BEACH" evidence="14">
    <location>
        <begin position="1841"/>
        <end position="2107"/>
    </location>
</feature>